<dbReference type="AlphaFoldDB" id="A0A1Y6CDS6"/>
<accession>A0A1Y6CDS6</accession>
<dbReference type="PANTHER" id="PTHR21248:SF22">
    <property type="entry name" value="PHOSPHOLIPASE D"/>
    <property type="match status" value="1"/>
</dbReference>
<dbReference type="STRING" id="1513793.SAMN06296036_119116"/>
<reference evidence="2" key="1">
    <citation type="submission" date="2017-04" db="EMBL/GenBank/DDBJ databases">
        <authorList>
            <person name="Varghese N."/>
            <person name="Submissions S."/>
        </authorList>
    </citation>
    <scope>NUCLEOTIDE SEQUENCE [LARGE SCALE GENOMIC DNA]</scope>
    <source>
        <strain evidence="2">RKEM611</strain>
    </source>
</reference>
<dbReference type="SUPFAM" id="SSF56024">
    <property type="entry name" value="Phospholipase D/nuclease"/>
    <property type="match status" value="2"/>
</dbReference>
<dbReference type="Proteomes" id="UP000192907">
    <property type="component" value="Unassembled WGS sequence"/>
</dbReference>
<evidence type="ECO:0000313" key="1">
    <source>
        <dbReference type="EMBL" id="SMF58527.1"/>
    </source>
</evidence>
<dbReference type="Gene3D" id="3.30.870.10">
    <property type="entry name" value="Endonuclease Chain A"/>
    <property type="match status" value="1"/>
</dbReference>
<sequence length="503" mass="55474">MHCLLPRCFVLCLILAMSCKTSSNKLKTQGVSSAAVPCENNHSLAWVEALAFSTKAPPHALNCIRDEFRNRSGLIDDQWYRLSPARKDQSISVQNWVDLKLRSQGSDIYALYRNLILQAQEEVILQVSHWQSSSAANILVKSFASRAKSINNCVSCSKPINVKILISDLSESVQSKLESEFKKAHLDPQDLDIEIVPWHGEAGDRSNVNGLIVDGQIAVLGNAFVGPEFDQRLGWSSLAFTVTGHVVKELRRNAINGIIRAKQGRYLVDPELADMFGVPYHREFKPRRWQKALSQGFQGPDQAPMAFIPSDGPSSEQASTHHKSLLALIHHGKDNIRLRTPLLGDELIISALARALRRGVALEILLSQGFYCDSKSQGHPGHSNHLGIQSLLRQAAVGLDHKLLDVRWFSFLKNGAPEIAIGGIRSENRAAAISNGHFLSVDDEVVVIGSQMTLPQSMQSGRHSNLVIWGRTIAQAWGEQAFEPSFQLALPVKSQDLTDAACL</sequence>
<gene>
    <name evidence="1" type="ORF">SAMN06296036_119116</name>
</gene>
<protein>
    <submittedName>
        <fullName evidence="1">Phosphatidylserine/phosphatidylglycerophosphate/cardiolipin synthase</fullName>
    </submittedName>
</protein>
<dbReference type="PANTHER" id="PTHR21248">
    <property type="entry name" value="CARDIOLIPIN SYNTHASE"/>
    <property type="match status" value="1"/>
</dbReference>
<name>A0A1Y6CDS6_9BACT</name>
<keyword evidence="2" id="KW-1185">Reference proteome</keyword>
<dbReference type="EMBL" id="FWZT01000019">
    <property type="protein sequence ID" value="SMF58527.1"/>
    <property type="molecule type" value="Genomic_DNA"/>
</dbReference>
<proteinExistence type="predicted"/>
<dbReference type="PROSITE" id="PS51257">
    <property type="entry name" value="PROKAR_LIPOPROTEIN"/>
    <property type="match status" value="1"/>
</dbReference>
<evidence type="ECO:0000313" key="2">
    <source>
        <dbReference type="Proteomes" id="UP000192907"/>
    </source>
</evidence>
<organism evidence="1 2">
    <name type="scientific">Pseudobacteriovorax antillogorgiicola</name>
    <dbReference type="NCBI Taxonomy" id="1513793"/>
    <lineage>
        <taxon>Bacteria</taxon>
        <taxon>Pseudomonadati</taxon>
        <taxon>Bdellovibrionota</taxon>
        <taxon>Oligoflexia</taxon>
        <taxon>Oligoflexales</taxon>
        <taxon>Pseudobacteriovoracaceae</taxon>
        <taxon>Pseudobacteriovorax</taxon>
    </lineage>
</organism>